<protein>
    <submittedName>
        <fullName evidence="1">Uncharacterized protein</fullName>
    </submittedName>
</protein>
<organism evidence="1">
    <name type="scientific">Arundo donax</name>
    <name type="common">Giant reed</name>
    <name type="synonym">Donax arundinaceus</name>
    <dbReference type="NCBI Taxonomy" id="35708"/>
    <lineage>
        <taxon>Eukaryota</taxon>
        <taxon>Viridiplantae</taxon>
        <taxon>Streptophyta</taxon>
        <taxon>Embryophyta</taxon>
        <taxon>Tracheophyta</taxon>
        <taxon>Spermatophyta</taxon>
        <taxon>Magnoliopsida</taxon>
        <taxon>Liliopsida</taxon>
        <taxon>Poales</taxon>
        <taxon>Poaceae</taxon>
        <taxon>PACMAD clade</taxon>
        <taxon>Arundinoideae</taxon>
        <taxon>Arundineae</taxon>
        <taxon>Arundo</taxon>
    </lineage>
</organism>
<evidence type="ECO:0000313" key="1">
    <source>
        <dbReference type="EMBL" id="JAD21822.1"/>
    </source>
</evidence>
<proteinExistence type="predicted"/>
<accession>A0A0A9QBH7</accession>
<reference evidence="1" key="2">
    <citation type="journal article" date="2015" name="Data Brief">
        <title>Shoot transcriptome of the giant reed, Arundo donax.</title>
        <authorList>
            <person name="Barrero R.A."/>
            <person name="Guerrero F.D."/>
            <person name="Moolhuijzen P."/>
            <person name="Goolsby J.A."/>
            <person name="Tidwell J."/>
            <person name="Bellgard S.E."/>
            <person name="Bellgard M.I."/>
        </authorList>
    </citation>
    <scope>NUCLEOTIDE SEQUENCE</scope>
    <source>
        <tissue evidence="1">Shoot tissue taken approximately 20 cm above the soil surface</tissue>
    </source>
</reference>
<dbReference type="EMBL" id="GBRH01198949">
    <property type="protein sequence ID" value="JAD98946.1"/>
    <property type="molecule type" value="Transcribed_RNA"/>
</dbReference>
<reference evidence="1" key="1">
    <citation type="submission" date="2014-09" db="EMBL/GenBank/DDBJ databases">
        <authorList>
            <person name="Magalhaes I.L.F."/>
            <person name="Oliveira U."/>
            <person name="Santos F.R."/>
            <person name="Vidigal T.H.D.A."/>
            <person name="Brescovit A.D."/>
            <person name="Santos A.J."/>
        </authorList>
    </citation>
    <scope>NUCLEOTIDE SEQUENCE</scope>
    <source>
        <tissue evidence="1">Shoot tissue taken approximately 20 cm above the soil surface</tissue>
    </source>
</reference>
<sequence>MHLTPFAGLTLHHLPL</sequence>
<name>A0A0A9QBH7_ARUDO</name>
<dbReference type="AlphaFoldDB" id="A0A0A9QBH7"/>
<dbReference type="EMBL" id="GBRH01276073">
    <property type="protein sequence ID" value="JAD21822.1"/>
    <property type="molecule type" value="Transcribed_RNA"/>
</dbReference>